<dbReference type="EMBL" id="CAXIEN010000304">
    <property type="protein sequence ID" value="CAL1292370.1"/>
    <property type="molecule type" value="Genomic_DNA"/>
</dbReference>
<proteinExistence type="predicted"/>
<keyword evidence="2" id="KW-1185">Reference proteome</keyword>
<comment type="caution">
    <text evidence="1">The sequence shown here is derived from an EMBL/GenBank/DDBJ whole genome shotgun (WGS) entry which is preliminary data.</text>
</comment>
<evidence type="ECO:0000313" key="1">
    <source>
        <dbReference type="EMBL" id="CAL1292370.1"/>
    </source>
</evidence>
<gene>
    <name evidence="1" type="ORF">LARSCL_LOCUS17617</name>
</gene>
<accession>A0AAV2B906</accession>
<dbReference type="Proteomes" id="UP001497382">
    <property type="component" value="Unassembled WGS sequence"/>
</dbReference>
<sequence length="117" mass="13622">MPGRFRNWYFTVKEETEQPRIGFSTNMSSNTHIQSSITIHHCHSNPLIRGTFHHPQIGCPRRRFPLYLLGKRRRINKRHVIPLTYMATPHPRCTPPPVGGCDKCSRRPMALQLQHSV</sequence>
<protein>
    <submittedName>
        <fullName evidence="1">Uncharacterized protein</fullName>
    </submittedName>
</protein>
<name>A0AAV2B906_9ARAC</name>
<reference evidence="1 2" key="1">
    <citation type="submission" date="2024-04" db="EMBL/GenBank/DDBJ databases">
        <authorList>
            <person name="Rising A."/>
            <person name="Reimegard J."/>
            <person name="Sonavane S."/>
            <person name="Akerstrom W."/>
            <person name="Nylinder S."/>
            <person name="Hedman E."/>
            <person name="Kallberg Y."/>
        </authorList>
    </citation>
    <scope>NUCLEOTIDE SEQUENCE [LARGE SCALE GENOMIC DNA]</scope>
</reference>
<evidence type="ECO:0000313" key="2">
    <source>
        <dbReference type="Proteomes" id="UP001497382"/>
    </source>
</evidence>
<organism evidence="1 2">
    <name type="scientific">Larinioides sclopetarius</name>
    <dbReference type="NCBI Taxonomy" id="280406"/>
    <lineage>
        <taxon>Eukaryota</taxon>
        <taxon>Metazoa</taxon>
        <taxon>Ecdysozoa</taxon>
        <taxon>Arthropoda</taxon>
        <taxon>Chelicerata</taxon>
        <taxon>Arachnida</taxon>
        <taxon>Araneae</taxon>
        <taxon>Araneomorphae</taxon>
        <taxon>Entelegynae</taxon>
        <taxon>Araneoidea</taxon>
        <taxon>Araneidae</taxon>
        <taxon>Larinioides</taxon>
    </lineage>
</organism>
<dbReference type="AlphaFoldDB" id="A0AAV2B906"/>